<feature type="binding site" evidence="10">
    <location>
        <position position="143"/>
    </location>
    <ligand>
        <name>substrate</name>
    </ligand>
</feature>
<sequence length="408" mass="43618">MSEKLIKFTNCNILRNGVVETSESLWVRGGKIVHSGGVPDAIVDLASKNALIVPGFLDLQLNGFFGHDFCDVEHIEESIDVVSRKIVRYGVTAFCPTIMSSHPEIYQKILPKLALQKGRKPDHAEVLGTHIEGPFLAPPKKGCHNAAVFQTASNGFADLVTCYGPTIESEDAIAILTVAPELNGVKTAIRELKHRNNSIVVSIGHTQAKFQDAADAVAAGATMVTHLFNAMEPFHHRDPGLVGFIAQIPEKDKSDPRPYFGLIADGIHVHPSAVRIGYLAHPDGCILVTDAISVGGVEADEFVTGGGVTVQKKSELEVVIKGTNTLAGSIATIPACVKNLVKFTGCTLAQAINTVTLHPAKCLGLSHRMGTLMPGTDADFVILDGFNDDSSEFSITQVYVNGAFAEFD</sequence>
<organism evidence="13 14">
    <name type="scientific">Physocladia obscura</name>
    <dbReference type="NCBI Taxonomy" id="109957"/>
    <lineage>
        <taxon>Eukaryota</taxon>
        <taxon>Fungi</taxon>
        <taxon>Fungi incertae sedis</taxon>
        <taxon>Chytridiomycota</taxon>
        <taxon>Chytridiomycota incertae sedis</taxon>
        <taxon>Chytridiomycetes</taxon>
        <taxon>Chytridiales</taxon>
        <taxon>Chytriomycetaceae</taxon>
        <taxon>Physocladia</taxon>
    </lineage>
</organism>
<dbReference type="InterPro" id="IPR006680">
    <property type="entry name" value="Amidohydro-rel"/>
</dbReference>
<dbReference type="PANTHER" id="PTHR11113:SF14">
    <property type="entry name" value="N-ACETYLGLUCOSAMINE-6-PHOSPHATE DEACETYLASE"/>
    <property type="match status" value="1"/>
</dbReference>
<evidence type="ECO:0000259" key="12">
    <source>
        <dbReference type="Pfam" id="PF01979"/>
    </source>
</evidence>
<evidence type="ECO:0000256" key="2">
    <source>
        <dbReference type="ARBA" id="ARBA00011899"/>
    </source>
</evidence>
<evidence type="ECO:0000256" key="1">
    <source>
        <dbReference type="ARBA" id="ARBA00010716"/>
    </source>
</evidence>
<keyword evidence="4 11" id="KW-0479">Metal-binding</keyword>
<name>A0AAD5SYV4_9FUNG</name>
<dbReference type="NCBIfam" id="TIGR00221">
    <property type="entry name" value="nagA"/>
    <property type="match status" value="1"/>
</dbReference>
<dbReference type="GO" id="GO:0106279">
    <property type="term" value="P:negative regulation of UDP-N-acetylglucosamine biosynthetic process"/>
    <property type="evidence" value="ECO:0007669"/>
    <property type="project" value="UniProtKB-ARBA"/>
</dbReference>
<dbReference type="SUPFAM" id="SSF51338">
    <property type="entry name" value="Composite domain of metallo-dependent hydrolases"/>
    <property type="match status" value="1"/>
</dbReference>
<gene>
    <name evidence="13" type="primary">AMDHD2_1</name>
    <name evidence="13" type="ORF">HK100_000168</name>
</gene>
<evidence type="ECO:0000313" key="13">
    <source>
        <dbReference type="EMBL" id="KAJ3119742.1"/>
    </source>
</evidence>
<dbReference type="GO" id="GO:0008448">
    <property type="term" value="F:N-acetylglucosamine-6-phosphate deacetylase activity"/>
    <property type="evidence" value="ECO:0007669"/>
    <property type="project" value="UniProtKB-UniRule"/>
</dbReference>
<dbReference type="EC" id="3.5.1.25" evidence="2 8"/>
<dbReference type="GO" id="GO:0046872">
    <property type="term" value="F:metal ion binding"/>
    <property type="evidence" value="ECO:0007669"/>
    <property type="project" value="UniProtKB-KW"/>
</dbReference>
<dbReference type="Gene3D" id="3.20.20.140">
    <property type="entry name" value="Metal-dependent hydrolases"/>
    <property type="match status" value="1"/>
</dbReference>
<dbReference type="SUPFAM" id="SSF51556">
    <property type="entry name" value="Metallo-dependent hydrolases"/>
    <property type="match status" value="1"/>
</dbReference>
<dbReference type="InterPro" id="IPR032466">
    <property type="entry name" value="Metal_Hydrolase"/>
</dbReference>
<evidence type="ECO:0000256" key="10">
    <source>
        <dbReference type="PIRSR" id="PIRSR038994-2"/>
    </source>
</evidence>
<evidence type="ECO:0000256" key="11">
    <source>
        <dbReference type="PIRSR" id="PIRSR038994-3"/>
    </source>
</evidence>
<feature type="binding site" evidence="11">
    <location>
        <position position="132"/>
    </location>
    <ligand>
        <name>Zn(2+)</name>
        <dbReference type="ChEBI" id="CHEBI:29105"/>
    </ligand>
</feature>
<accession>A0AAD5SYV4</accession>
<feature type="binding site" evidence="10">
    <location>
        <begin position="326"/>
        <end position="328"/>
    </location>
    <ligand>
        <name>substrate</name>
    </ligand>
</feature>
<comment type="caution">
    <text evidence="13">The sequence shown here is derived from an EMBL/GenBank/DDBJ whole genome shotgun (WGS) entry which is preliminary data.</text>
</comment>
<keyword evidence="14" id="KW-1185">Reference proteome</keyword>
<keyword evidence="6 8" id="KW-0119">Carbohydrate metabolism</keyword>
<dbReference type="PANTHER" id="PTHR11113">
    <property type="entry name" value="N-ACETYLGLUCOSAMINE-6-PHOSPHATE DEACETYLASE"/>
    <property type="match status" value="1"/>
</dbReference>
<protein>
    <recommendedName>
        <fullName evidence="3 8">N-acetylglucosamine-6-phosphate deacetylase</fullName>
        <ecNumber evidence="2 8">3.5.1.25</ecNumber>
    </recommendedName>
</protein>
<dbReference type="Pfam" id="PF01979">
    <property type="entry name" value="Amidohydro_1"/>
    <property type="match status" value="1"/>
</dbReference>
<evidence type="ECO:0000256" key="5">
    <source>
        <dbReference type="ARBA" id="ARBA00022801"/>
    </source>
</evidence>
<evidence type="ECO:0000256" key="9">
    <source>
        <dbReference type="PIRSR" id="PIRSR038994-1"/>
    </source>
</evidence>
<proteinExistence type="inferred from homology"/>
<dbReference type="InterPro" id="IPR011059">
    <property type="entry name" value="Metal-dep_hydrolase_composite"/>
</dbReference>
<evidence type="ECO:0000256" key="3">
    <source>
        <dbReference type="ARBA" id="ARBA00018029"/>
    </source>
</evidence>
<evidence type="ECO:0000313" key="14">
    <source>
        <dbReference type="Proteomes" id="UP001211907"/>
    </source>
</evidence>
<feature type="binding site" evidence="11">
    <location>
        <position position="226"/>
    </location>
    <ligand>
        <name>Zn(2+)</name>
        <dbReference type="ChEBI" id="CHEBI:29105"/>
    </ligand>
</feature>
<evidence type="ECO:0000256" key="7">
    <source>
        <dbReference type="ARBA" id="ARBA00047647"/>
    </source>
</evidence>
<feature type="binding site" evidence="10">
    <location>
        <position position="268"/>
    </location>
    <ligand>
        <name>substrate</name>
    </ligand>
</feature>
<comment type="catalytic activity">
    <reaction evidence="7 8">
        <text>N-acetyl-D-glucosamine 6-phosphate + H2O = D-glucosamine 6-phosphate + acetate</text>
        <dbReference type="Rhea" id="RHEA:22936"/>
        <dbReference type="ChEBI" id="CHEBI:15377"/>
        <dbReference type="ChEBI" id="CHEBI:30089"/>
        <dbReference type="ChEBI" id="CHEBI:57513"/>
        <dbReference type="ChEBI" id="CHEBI:58725"/>
        <dbReference type="EC" id="3.5.1.25"/>
    </reaction>
</comment>
<reference evidence="13" key="1">
    <citation type="submission" date="2020-05" db="EMBL/GenBank/DDBJ databases">
        <title>Phylogenomic resolution of chytrid fungi.</title>
        <authorList>
            <person name="Stajich J.E."/>
            <person name="Amses K."/>
            <person name="Simmons R."/>
            <person name="Seto K."/>
            <person name="Myers J."/>
            <person name="Bonds A."/>
            <person name="Quandt C.A."/>
            <person name="Barry K."/>
            <person name="Liu P."/>
            <person name="Grigoriev I."/>
            <person name="Longcore J.E."/>
            <person name="James T.Y."/>
        </authorList>
    </citation>
    <scope>NUCLEOTIDE SEQUENCE</scope>
    <source>
        <strain evidence="13">JEL0513</strain>
    </source>
</reference>
<dbReference type="Proteomes" id="UP001211907">
    <property type="component" value="Unassembled WGS sequence"/>
</dbReference>
<feature type="binding site" evidence="10">
    <location>
        <position position="237"/>
    </location>
    <ligand>
        <name>substrate</name>
    </ligand>
</feature>
<comment type="cofactor">
    <cofactor evidence="11">
        <name>a divalent metal cation</name>
        <dbReference type="ChEBI" id="CHEBI:60240"/>
    </cofactor>
    <text evidence="11">Binds 1 divalent metal cation per subunit.</text>
</comment>
<feature type="domain" description="Amidohydrolase-related" evidence="12">
    <location>
        <begin position="52"/>
        <end position="402"/>
    </location>
</feature>
<dbReference type="PIRSF" id="PIRSF038994">
    <property type="entry name" value="NagA"/>
    <property type="match status" value="1"/>
</dbReference>
<evidence type="ECO:0000256" key="8">
    <source>
        <dbReference type="PIRNR" id="PIRNR038994"/>
    </source>
</evidence>
<dbReference type="InterPro" id="IPR003764">
    <property type="entry name" value="GlcNAc_6-P_deAcase"/>
</dbReference>
<evidence type="ECO:0000256" key="4">
    <source>
        <dbReference type="ARBA" id="ARBA00022723"/>
    </source>
</evidence>
<dbReference type="GO" id="GO:0019262">
    <property type="term" value="P:N-acetylneuraminate catabolic process"/>
    <property type="evidence" value="ECO:0007669"/>
    <property type="project" value="UniProtKB-ARBA"/>
</dbReference>
<dbReference type="FunFam" id="3.20.20.140:FF:000023">
    <property type="entry name" value="N-acetylglucosamine-6-phosphate deacetylase"/>
    <property type="match status" value="1"/>
</dbReference>
<evidence type="ECO:0000256" key="6">
    <source>
        <dbReference type="ARBA" id="ARBA00023277"/>
    </source>
</evidence>
<feature type="active site" description="Proton donor/acceptor" evidence="9">
    <location>
        <position position="290"/>
    </location>
</feature>
<dbReference type="Gene3D" id="2.30.40.10">
    <property type="entry name" value="Urease, subunit C, domain 1"/>
    <property type="match status" value="1"/>
</dbReference>
<dbReference type="GO" id="GO:0006046">
    <property type="term" value="P:N-acetylglucosamine catabolic process"/>
    <property type="evidence" value="ECO:0007669"/>
    <property type="project" value="TreeGrafter"/>
</dbReference>
<dbReference type="AlphaFoldDB" id="A0AAD5SYV4"/>
<feature type="binding site" evidence="11">
    <location>
        <position position="205"/>
    </location>
    <ligand>
        <name>Zn(2+)</name>
        <dbReference type="ChEBI" id="CHEBI:29105"/>
    </ligand>
</feature>
<feature type="binding site" evidence="10">
    <location>
        <begin position="229"/>
        <end position="230"/>
    </location>
    <ligand>
        <name>substrate</name>
    </ligand>
</feature>
<keyword evidence="5 8" id="KW-0378">Hydrolase</keyword>
<dbReference type="EMBL" id="JADGJH010001028">
    <property type="protein sequence ID" value="KAJ3119742.1"/>
    <property type="molecule type" value="Genomic_DNA"/>
</dbReference>
<comment type="similarity">
    <text evidence="1 8">Belongs to the metallo-dependent hydrolases superfamily. NagA family.</text>
</comment>